<comment type="caution">
    <text evidence="3">The sequence shown here is derived from an EMBL/GenBank/DDBJ whole genome shotgun (WGS) entry which is preliminary data.</text>
</comment>
<dbReference type="EMBL" id="JBHLUX010000039">
    <property type="protein sequence ID" value="MFC0472092.1"/>
    <property type="molecule type" value="Genomic_DNA"/>
</dbReference>
<dbReference type="InterPro" id="IPR013974">
    <property type="entry name" value="SAF"/>
</dbReference>
<proteinExistence type="predicted"/>
<dbReference type="RefSeq" id="WP_335960615.1">
    <property type="nucleotide sequence ID" value="NZ_JAXBLX010000011.1"/>
</dbReference>
<evidence type="ECO:0000313" key="4">
    <source>
        <dbReference type="Proteomes" id="UP001589838"/>
    </source>
</evidence>
<dbReference type="Gene3D" id="2.30.130.110">
    <property type="match status" value="1"/>
</dbReference>
<dbReference type="InterPro" id="IPR044144">
    <property type="entry name" value="SAF_UxaA/GarD"/>
</dbReference>
<accession>A0ABV6KFJ0</accession>
<evidence type="ECO:0000256" key="1">
    <source>
        <dbReference type="ARBA" id="ARBA00023239"/>
    </source>
</evidence>
<keyword evidence="3" id="KW-0378">Hydrolase</keyword>
<evidence type="ECO:0000313" key="3">
    <source>
        <dbReference type="EMBL" id="MFC0472092.1"/>
    </source>
</evidence>
<dbReference type="PANTHER" id="PTHR30536">
    <property type="entry name" value="ALTRONATE/GALACTARATE DEHYDRATASE"/>
    <property type="match status" value="1"/>
</dbReference>
<protein>
    <submittedName>
        <fullName evidence="3">UxaA family hydrolase</fullName>
    </submittedName>
</protein>
<sequence>MSENLFRTIIMRPIDNVAVALQDIPAGTQIEVTFSKKESTMIKIKEAITFGHKFAVRRIMKGTEIKKYGEVIGKALRDIGEGEHVHVHNLEGTRGRGDKVGTD</sequence>
<dbReference type="Pfam" id="PF08666">
    <property type="entry name" value="SAF"/>
    <property type="match status" value="1"/>
</dbReference>
<reference evidence="3 4" key="1">
    <citation type="submission" date="2024-09" db="EMBL/GenBank/DDBJ databases">
        <authorList>
            <person name="Sun Q."/>
            <person name="Mori K."/>
        </authorList>
    </citation>
    <scope>NUCLEOTIDE SEQUENCE [LARGE SCALE GENOMIC DNA]</scope>
    <source>
        <strain evidence="3 4">NCAIM B.02610</strain>
    </source>
</reference>
<feature type="domain" description="SAF" evidence="2">
    <location>
        <begin position="15"/>
        <end position="91"/>
    </location>
</feature>
<dbReference type="SMART" id="SM00858">
    <property type="entry name" value="SAF"/>
    <property type="match status" value="1"/>
</dbReference>
<gene>
    <name evidence="3" type="ORF">ACFFHM_16690</name>
</gene>
<dbReference type="CDD" id="cd11613">
    <property type="entry name" value="SAF_AH_GD"/>
    <property type="match status" value="1"/>
</dbReference>
<keyword evidence="4" id="KW-1185">Reference proteome</keyword>
<dbReference type="Proteomes" id="UP001589838">
    <property type="component" value="Unassembled WGS sequence"/>
</dbReference>
<name>A0ABV6KFJ0_9BACI</name>
<dbReference type="PANTHER" id="PTHR30536:SF5">
    <property type="entry name" value="ALTRONATE DEHYDRATASE"/>
    <property type="match status" value="1"/>
</dbReference>
<organism evidence="3 4">
    <name type="scientific">Halalkalibacter kiskunsagensis</name>
    <dbReference type="NCBI Taxonomy" id="1548599"/>
    <lineage>
        <taxon>Bacteria</taxon>
        <taxon>Bacillati</taxon>
        <taxon>Bacillota</taxon>
        <taxon>Bacilli</taxon>
        <taxon>Bacillales</taxon>
        <taxon>Bacillaceae</taxon>
        <taxon>Halalkalibacter</taxon>
    </lineage>
</organism>
<dbReference type="InterPro" id="IPR052172">
    <property type="entry name" value="UxaA_altronate/galactarate_dh"/>
</dbReference>
<keyword evidence="1" id="KW-0456">Lyase</keyword>
<evidence type="ECO:0000259" key="2">
    <source>
        <dbReference type="SMART" id="SM00858"/>
    </source>
</evidence>
<dbReference type="GO" id="GO:0016787">
    <property type="term" value="F:hydrolase activity"/>
    <property type="evidence" value="ECO:0007669"/>
    <property type="project" value="UniProtKB-KW"/>
</dbReference>